<dbReference type="AlphaFoldDB" id="A0A2U1QFC0"/>
<feature type="compositionally biased region" description="Polar residues" evidence="6">
    <location>
        <begin position="241"/>
        <end position="254"/>
    </location>
</feature>
<dbReference type="EMBL" id="PKPP01000164">
    <property type="protein sequence ID" value="PWA96706.1"/>
    <property type="molecule type" value="Genomic_DNA"/>
</dbReference>
<evidence type="ECO:0000256" key="5">
    <source>
        <dbReference type="ARBA" id="ARBA00023125"/>
    </source>
</evidence>
<feature type="compositionally biased region" description="Basic residues" evidence="6">
    <location>
        <begin position="97"/>
        <end position="106"/>
    </location>
</feature>
<dbReference type="Gene3D" id="2.40.50.140">
    <property type="entry name" value="Nucleic acid-binding proteins"/>
    <property type="match status" value="3"/>
</dbReference>
<dbReference type="InterPro" id="IPR013955">
    <property type="entry name" value="Rep_factor-A_C"/>
</dbReference>
<evidence type="ECO:0000256" key="2">
    <source>
        <dbReference type="ARBA" id="ARBA00022723"/>
    </source>
</evidence>
<name>A0A2U1QFC0_ARTAN</name>
<dbReference type="SUPFAM" id="SSF50249">
    <property type="entry name" value="Nucleic acid-binding proteins"/>
    <property type="match status" value="2"/>
</dbReference>
<organism evidence="9 10">
    <name type="scientific">Artemisia annua</name>
    <name type="common">Sweet wormwood</name>
    <dbReference type="NCBI Taxonomy" id="35608"/>
    <lineage>
        <taxon>Eukaryota</taxon>
        <taxon>Viridiplantae</taxon>
        <taxon>Streptophyta</taxon>
        <taxon>Embryophyta</taxon>
        <taxon>Tracheophyta</taxon>
        <taxon>Spermatophyta</taxon>
        <taxon>Magnoliopsida</taxon>
        <taxon>eudicotyledons</taxon>
        <taxon>Gunneridae</taxon>
        <taxon>Pentapetalae</taxon>
        <taxon>asterids</taxon>
        <taxon>campanulids</taxon>
        <taxon>Asterales</taxon>
        <taxon>Asteraceae</taxon>
        <taxon>Asteroideae</taxon>
        <taxon>Anthemideae</taxon>
        <taxon>Artemisiinae</taxon>
        <taxon>Artemisia</taxon>
    </lineage>
</organism>
<evidence type="ECO:0000313" key="10">
    <source>
        <dbReference type="Proteomes" id="UP000245207"/>
    </source>
</evidence>
<keyword evidence="5" id="KW-0238">DNA-binding</keyword>
<protein>
    <submittedName>
        <fullName evidence="9">Nucleic acid-binding, OB-fold protein</fullName>
    </submittedName>
</protein>
<feature type="region of interest" description="Disordered" evidence="6">
    <location>
        <begin position="241"/>
        <end position="277"/>
    </location>
</feature>
<reference evidence="9 10" key="1">
    <citation type="journal article" date="2018" name="Mol. Plant">
        <title>The genome of Artemisia annua provides insight into the evolution of Asteraceae family and artemisinin biosynthesis.</title>
        <authorList>
            <person name="Shen Q."/>
            <person name="Zhang L."/>
            <person name="Liao Z."/>
            <person name="Wang S."/>
            <person name="Yan T."/>
            <person name="Shi P."/>
            <person name="Liu M."/>
            <person name="Fu X."/>
            <person name="Pan Q."/>
            <person name="Wang Y."/>
            <person name="Lv Z."/>
            <person name="Lu X."/>
            <person name="Zhang F."/>
            <person name="Jiang W."/>
            <person name="Ma Y."/>
            <person name="Chen M."/>
            <person name="Hao X."/>
            <person name="Li L."/>
            <person name="Tang Y."/>
            <person name="Lv G."/>
            <person name="Zhou Y."/>
            <person name="Sun X."/>
            <person name="Brodelius P.E."/>
            <person name="Rose J.K.C."/>
            <person name="Tang K."/>
        </authorList>
    </citation>
    <scope>NUCLEOTIDE SEQUENCE [LARGE SCALE GENOMIC DNA]</scope>
    <source>
        <strain evidence="10">cv. Huhao1</strain>
        <tissue evidence="9">Leaf</tissue>
    </source>
</reference>
<feature type="region of interest" description="Disordered" evidence="6">
    <location>
        <begin position="81"/>
        <end position="109"/>
    </location>
</feature>
<keyword evidence="4" id="KW-0862">Zinc</keyword>
<feature type="domain" description="Replication protein A OB" evidence="8">
    <location>
        <begin position="613"/>
        <end position="701"/>
    </location>
</feature>
<dbReference type="PANTHER" id="PTHR47165:SF4">
    <property type="entry name" value="OS03G0429900 PROTEIN"/>
    <property type="match status" value="1"/>
</dbReference>
<evidence type="ECO:0000256" key="1">
    <source>
        <dbReference type="ARBA" id="ARBA00005690"/>
    </source>
</evidence>
<feature type="region of interest" description="Disordered" evidence="6">
    <location>
        <begin position="895"/>
        <end position="917"/>
    </location>
</feature>
<dbReference type="PANTHER" id="PTHR47165">
    <property type="entry name" value="OS03G0429900 PROTEIN"/>
    <property type="match status" value="1"/>
</dbReference>
<sequence length="1057" mass="119972">MQSNKKKKLNKDYEYTYHPFDCPSETRHQPYGHTANSQIHGYSPDFCLQKNPFQEQHKLQPAKPQQPNSYTSALLYNESANAHTTQKRKASSETSNRSKKHQKTRGVRQNYGYSIQQEGFPQPLFCPNMYCLVDGDPQSSTAVGGYNDDQFHSVASSNSVQYDINECNLNWEKDRWSLQKEKKQQSNDPKGKGICTDCPTNYQTDSGGIQKPSNCISPGVVSQPLNPNVCSASTSAIKVNATETNRNTQSSGKTTARRKRQCHTQATTNDDGTPSCYKRKSRRVTMSKNSETSRECNEAVSGLYRDLGDCSWTCQYCNAYFWHGERLKGTSKNTVRYNRCCGGGQIFRTARDKLNEGDVPEMKIQLYNVVGAQQYQLPSTGTLGAIVFGSGPNTESDYDVIIEYRDRGPHRINKLHSSYMSLQFPLLFVYGQPGYNTNLTLRSGNTKKKRTKLSMNAYYTYQLHERAGEMTEAYIKDLKPRDRNKILEAKVYRAWIHRDPPDITDKGFRAILLDKQGSAIQANMSADDINHFNKILIPGKTYRISGFGCVDTDNWQQTLANPTSLTFTRFFSSFDDIEDVGFPDHFFDFISYNELPRRIVDPKEKPKKPYPVLTDYIGCYISSQDTGKIGNPNKNQVAARKVEIQNLNRDSVELTLWGELAEMFKKDIVDALEKPVIMAVTSCRVSRFNNKLQLSSTPATYFYINPKIPQLEQYKAEYRELHNLKAPLPVIRRAFQDKEQEKMRNRVPLAILMQEKPQTHVGVRFTCDATITTINTSREWYYVSCTTCSNKLDDEEGIYKCGTHGPITSPTYRYNFKVYITDATETAMLTCFTPKADDIVGIDCHSLVTSLNNPHPKDFPEAIRAIVGKKHIFQFHFSTGTKQGPVSFILNEILDKPDPPQQLESKPSASSKSEDAPHKAIEYPIDTDKPSASSSASEVEPKLQVIKKKEEMVEHQAMQEKPGEFLSASQVEPKLQGIENKEQMYEYQEMEEKLMATTPPTTPASPKITVKKDIEEPGAHKTAKRPLFQGLHYVSMLLILRMMLQEETIITPNVNTC</sequence>
<keyword evidence="2" id="KW-0479">Metal-binding</keyword>
<dbReference type="Pfam" id="PF16900">
    <property type="entry name" value="REPA_OB_2"/>
    <property type="match status" value="1"/>
</dbReference>
<dbReference type="CDD" id="cd04476">
    <property type="entry name" value="RPA1_DBD_C"/>
    <property type="match status" value="1"/>
</dbReference>
<evidence type="ECO:0000256" key="6">
    <source>
        <dbReference type="SAM" id="MobiDB-lite"/>
    </source>
</evidence>
<evidence type="ECO:0000313" key="9">
    <source>
        <dbReference type="EMBL" id="PWA96706.1"/>
    </source>
</evidence>
<dbReference type="OrthoDB" id="1097374at2759"/>
<proteinExistence type="inferred from homology"/>
<comment type="similarity">
    <text evidence="1">Belongs to the replication factor A protein 1 family.</text>
</comment>
<evidence type="ECO:0000259" key="7">
    <source>
        <dbReference type="Pfam" id="PF08646"/>
    </source>
</evidence>
<comment type="caution">
    <text evidence="9">The sequence shown here is derived from an EMBL/GenBank/DDBJ whole genome shotgun (WGS) entry which is preliminary data.</text>
</comment>
<keyword evidence="10" id="KW-1185">Reference proteome</keyword>
<dbReference type="InterPro" id="IPR012340">
    <property type="entry name" value="NA-bd_OB-fold"/>
</dbReference>
<dbReference type="Pfam" id="PF08646">
    <property type="entry name" value="Rep_fac-A_C"/>
    <property type="match status" value="1"/>
</dbReference>
<dbReference type="Proteomes" id="UP000245207">
    <property type="component" value="Unassembled WGS sequence"/>
</dbReference>
<feature type="region of interest" description="Disordered" evidence="6">
    <location>
        <begin position="923"/>
        <end position="942"/>
    </location>
</feature>
<dbReference type="InterPro" id="IPR047192">
    <property type="entry name" value="Euk_RPA1_DBD_C"/>
</dbReference>
<dbReference type="STRING" id="35608.A0A2U1QFC0"/>
<gene>
    <name evidence="9" type="ORF">CTI12_AA036290</name>
</gene>
<keyword evidence="3" id="KW-0863">Zinc-finger</keyword>
<dbReference type="CDD" id="cd04481">
    <property type="entry name" value="RPA1_DBD_B_like"/>
    <property type="match status" value="1"/>
</dbReference>
<evidence type="ECO:0000259" key="8">
    <source>
        <dbReference type="Pfam" id="PF16900"/>
    </source>
</evidence>
<feature type="domain" description="Replication factor A C-terminal" evidence="7">
    <location>
        <begin position="765"/>
        <end position="876"/>
    </location>
</feature>
<feature type="compositionally biased region" description="Polar residues" evidence="6">
    <location>
        <begin position="902"/>
        <end position="911"/>
    </location>
</feature>
<dbReference type="InterPro" id="IPR031657">
    <property type="entry name" value="REPA_OB_2"/>
</dbReference>
<feature type="compositionally biased region" description="Polar residues" evidence="6">
    <location>
        <begin position="263"/>
        <end position="272"/>
    </location>
</feature>
<dbReference type="GO" id="GO:0008270">
    <property type="term" value="F:zinc ion binding"/>
    <property type="evidence" value="ECO:0007669"/>
    <property type="project" value="UniProtKB-KW"/>
</dbReference>
<evidence type="ECO:0000256" key="4">
    <source>
        <dbReference type="ARBA" id="ARBA00022833"/>
    </source>
</evidence>
<evidence type="ECO:0000256" key="3">
    <source>
        <dbReference type="ARBA" id="ARBA00022771"/>
    </source>
</evidence>
<dbReference type="GO" id="GO:0003677">
    <property type="term" value="F:DNA binding"/>
    <property type="evidence" value="ECO:0007669"/>
    <property type="project" value="UniProtKB-KW"/>
</dbReference>
<accession>A0A2U1QFC0</accession>